<dbReference type="EC" id="5.4.99.12" evidence="4"/>
<dbReference type="FunFam" id="3.30.70.580:FF:000001">
    <property type="entry name" value="tRNA pseudouridine synthase A"/>
    <property type="match status" value="1"/>
</dbReference>
<evidence type="ECO:0000256" key="6">
    <source>
        <dbReference type="PIRSR" id="PIRSR001430-2"/>
    </source>
</evidence>
<keyword evidence="2 4" id="KW-0819">tRNA processing</keyword>
<dbReference type="PANTHER" id="PTHR11142">
    <property type="entry name" value="PSEUDOURIDYLATE SYNTHASE"/>
    <property type="match status" value="1"/>
</dbReference>
<keyword evidence="10" id="KW-1185">Reference proteome</keyword>
<dbReference type="PANTHER" id="PTHR11142:SF0">
    <property type="entry name" value="TRNA PSEUDOURIDINE SYNTHASE-LIKE 1"/>
    <property type="match status" value="1"/>
</dbReference>
<dbReference type="RefSeq" id="WP_146622753.1">
    <property type="nucleotide sequence ID" value="NZ_BJCC01000016.1"/>
</dbReference>
<reference evidence="10" key="1">
    <citation type="submission" date="2019-02" db="EMBL/GenBank/DDBJ databases">
        <title>Draft genome sequence of Enterococcus sp. Gos25-1.</title>
        <authorList>
            <person name="Tanaka N."/>
            <person name="Shiwa Y."/>
            <person name="Fujita N."/>
        </authorList>
    </citation>
    <scope>NUCLEOTIDE SEQUENCE [LARGE SCALE GENOMIC DNA]</scope>
    <source>
        <strain evidence="10">Gos25-1</strain>
    </source>
</reference>
<dbReference type="NCBIfam" id="TIGR00071">
    <property type="entry name" value="hisT_truA"/>
    <property type="match status" value="1"/>
</dbReference>
<evidence type="ECO:0000256" key="3">
    <source>
        <dbReference type="ARBA" id="ARBA00023235"/>
    </source>
</evidence>
<dbReference type="Gene3D" id="3.30.70.580">
    <property type="entry name" value="Pseudouridine synthase I, catalytic domain, N-terminal subdomain"/>
    <property type="match status" value="1"/>
</dbReference>
<dbReference type="Proteomes" id="UP000290567">
    <property type="component" value="Unassembled WGS sequence"/>
</dbReference>
<evidence type="ECO:0000313" key="10">
    <source>
        <dbReference type="Proteomes" id="UP000290567"/>
    </source>
</evidence>
<feature type="active site" description="Nucleophile" evidence="4 5">
    <location>
        <position position="53"/>
    </location>
</feature>
<sequence length="254" mass="28811">MVRYKAIIAYDGTHFHGFQRQPKGRTVQEELEKTLANINNGEPITVFGSGRTDAGVHALGQVIHFDYPQERPVERMRFALDTQTPEDIAVSAVEIVPDTFHARYDVQEKTYHFHVQIQKPRSPFRRHYASYYPYPLDLDKIREALPDLLGTHDFTSFCATGGSIEDKVRTIYQAEMVVSPDGKELTFIFRGNGFLYKMIRILVGTLLKIGNGRMPADSIPAVLAQKDRNAAGPTAHPEGLYLAEVRYKEQVNKE</sequence>
<evidence type="ECO:0000256" key="5">
    <source>
        <dbReference type="PIRSR" id="PIRSR001430-1"/>
    </source>
</evidence>
<dbReference type="InterPro" id="IPR020095">
    <property type="entry name" value="PsdUridine_synth_TruA_C"/>
</dbReference>
<dbReference type="InterPro" id="IPR001406">
    <property type="entry name" value="PsdUridine_synth_TruA"/>
</dbReference>
<comment type="function">
    <text evidence="4">Formation of pseudouridine at positions 38, 39 and 40 in the anticodon stem and loop of transfer RNAs.</text>
</comment>
<feature type="binding site" evidence="4 6">
    <location>
        <position position="111"/>
    </location>
    <ligand>
        <name>substrate</name>
    </ligand>
</feature>
<dbReference type="PIRSF" id="PIRSF001430">
    <property type="entry name" value="tRNA_psdUrid_synth"/>
    <property type="match status" value="1"/>
</dbReference>
<dbReference type="GO" id="GO:0031119">
    <property type="term" value="P:tRNA pseudouridine synthesis"/>
    <property type="evidence" value="ECO:0007669"/>
    <property type="project" value="UniProtKB-UniRule"/>
</dbReference>
<dbReference type="InterPro" id="IPR020094">
    <property type="entry name" value="TruA/RsuA/RluB/E/F_N"/>
</dbReference>
<comment type="caution">
    <text evidence="4">Lacks conserved residue(s) required for the propagation of feature annotation.</text>
</comment>
<dbReference type="GO" id="GO:0160147">
    <property type="term" value="F:tRNA pseudouridine(38-40) synthase activity"/>
    <property type="evidence" value="ECO:0007669"/>
    <property type="project" value="UniProtKB-EC"/>
</dbReference>
<dbReference type="Gene3D" id="3.30.70.660">
    <property type="entry name" value="Pseudouridine synthase I, catalytic domain, C-terminal subdomain"/>
    <property type="match status" value="1"/>
</dbReference>
<dbReference type="CDD" id="cd02570">
    <property type="entry name" value="PseudoU_synth_EcTruA"/>
    <property type="match status" value="1"/>
</dbReference>
<dbReference type="AlphaFoldDB" id="A0A4P5PCS5"/>
<keyword evidence="3 4" id="KW-0413">Isomerase</keyword>
<dbReference type="InterPro" id="IPR020103">
    <property type="entry name" value="PsdUridine_synth_cat_dom_sf"/>
</dbReference>
<comment type="caution">
    <text evidence="9">The sequence shown here is derived from an EMBL/GenBank/DDBJ whole genome shotgun (WGS) entry which is preliminary data.</text>
</comment>
<evidence type="ECO:0000256" key="2">
    <source>
        <dbReference type="ARBA" id="ARBA00022694"/>
    </source>
</evidence>
<dbReference type="Pfam" id="PF01416">
    <property type="entry name" value="PseudoU_synth_1"/>
    <property type="match status" value="2"/>
</dbReference>
<protein>
    <recommendedName>
        <fullName evidence="4">tRNA pseudouridine synthase A</fullName>
        <ecNumber evidence="4">5.4.99.12</ecNumber>
    </recommendedName>
    <alternativeName>
        <fullName evidence="4">tRNA pseudouridine(38-40) synthase</fullName>
    </alternativeName>
    <alternativeName>
        <fullName evidence="4">tRNA pseudouridylate synthase I</fullName>
    </alternativeName>
    <alternativeName>
        <fullName evidence="4">tRNA-uridine isomerase I</fullName>
    </alternativeName>
</protein>
<evidence type="ECO:0000256" key="4">
    <source>
        <dbReference type="HAMAP-Rule" id="MF_00171"/>
    </source>
</evidence>
<comment type="similarity">
    <text evidence="1 4 7">Belongs to the tRNA pseudouridine synthase TruA family.</text>
</comment>
<name>A0A4P5PCS5_9ENTE</name>
<feature type="domain" description="Pseudouridine synthase I TruA alpha/beta" evidence="8">
    <location>
        <begin position="6"/>
        <end position="105"/>
    </location>
</feature>
<evidence type="ECO:0000256" key="7">
    <source>
        <dbReference type="RuleBase" id="RU003792"/>
    </source>
</evidence>
<accession>A0A4P5PCS5</accession>
<evidence type="ECO:0000256" key="1">
    <source>
        <dbReference type="ARBA" id="ARBA00009375"/>
    </source>
</evidence>
<comment type="subunit">
    <text evidence="4">Homodimer.</text>
</comment>
<proteinExistence type="inferred from homology"/>
<dbReference type="GO" id="GO:0003723">
    <property type="term" value="F:RNA binding"/>
    <property type="evidence" value="ECO:0007669"/>
    <property type="project" value="InterPro"/>
</dbReference>
<evidence type="ECO:0000259" key="8">
    <source>
        <dbReference type="Pfam" id="PF01416"/>
    </source>
</evidence>
<dbReference type="EMBL" id="BJCC01000016">
    <property type="protein sequence ID" value="GCF94324.1"/>
    <property type="molecule type" value="Genomic_DNA"/>
</dbReference>
<dbReference type="HAMAP" id="MF_00171">
    <property type="entry name" value="TruA"/>
    <property type="match status" value="1"/>
</dbReference>
<gene>
    <name evidence="4 9" type="primary">truA</name>
    <name evidence="9" type="ORF">NRIC_22150</name>
</gene>
<feature type="domain" description="Pseudouridine synthase I TruA alpha/beta" evidence="8">
    <location>
        <begin position="147"/>
        <end position="247"/>
    </location>
</feature>
<dbReference type="InterPro" id="IPR020097">
    <property type="entry name" value="PsdUridine_synth_TruA_a/b_dom"/>
</dbReference>
<comment type="catalytic activity">
    <reaction evidence="4 7">
        <text>uridine(38/39/40) in tRNA = pseudouridine(38/39/40) in tRNA</text>
        <dbReference type="Rhea" id="RHEA:22376"/>
        <dbReference type="Rhea" id="RHEA-COMP:10085"/>
        <dbReference type="Rhea" id="RHEA-COMP:10087"/>
        <dbReference type="ChEBI" id="CHEBI:65314"/>
        <dbReference type="ChEBI" id="CHEBI:65315"/>
        <dbReference type="EC" id="5.4.99.12"/>
    </reaction>
</comment>
<organism evidence="9 10">
    <name type="scientific">Enterococcus florum</name>
    <dbReference type="NCBI Taxonomy" id="2480627"/>
    <lineage>
        <taxon>Bacteria</taxon>
        <taxon>Bacillati</taxon>
        <taxon>Bacillota</taxon>
        <taxon>Bacilli</taxon>
        <taxon>Lactobacillales</taxon>
        <taxon>Enterococcaceae</taxon>
        <taxon>Enterococcus</taxon>
    </lineage>
</organism>
<dbReference type="OrthoDB" id="9811823at2"/>
<dbReference type="SUPFAM" id="SSF55120">
    <property type="entry name" value="Pseudouridine synthase"/>
    <property type="match status" value="1"/>
</dbReference>
<evidence type="ECO:0000313" key="9">
    <source>
        <dbReference type="EMBL" id="GCF94324.1"/>
    </source>
</evidence>